<dbReference type="InterPro" id="IPR019223">
    <property type="entry name" value="DUF2147"/>
</dbReference>
<dbReference type="EMBL" id="CP027665">
    <property type="protein sequence ID" value="AVO37350.2"/>
    <property type="molecule type" value="Genomic_DNA"/>
</dbReference>
<protein>
    <submittedName>
        <fullName evidence="3">DUF2147 domain-containing protein</fullName>
    </submittedName>
</protein>
<keyword evidence="1" id="KW-0812">Transmembrane</keyword>
<keyword evidence="1" id="KW-1133">Transmembrane helix</keyword>
<dbReference type="RefSeq" id="WP_149615468.1">
    <property type="nucleotide sequence ID" value="NZ_CP027665.1"/>
</dbReference>
<evidence type="ECO:0000313" key="4">
    <source>
        <dbReference type="Proteomes" id="UP000237655"/>
    </source>
</evidence>
<keyword evidence="4" id="KW-1185">Reference proteome</keyword>
<proteinExistence type="predicted"/>
<dbReference type="KEGG" id="thas:C6Y53_06255"/>
<sequence length="140" mass="14946">MSSNGGMPVQHERTRCILVAVLTAGFAAYAGAESPVGTWQTPPDANGIFAHIVAAPCGAGTCGVIARTYDRDGRRVSTPNLGRRVFWDMRPVGGGRWEGQAYVPLYDRTVPGVMQISGNRARVSGCAGPICLAQSWRRVK</sequence>
<feature type="domain" description="DUF2147" evidence="2">
    <location>
        <begin position="37"/>
        <end position="138"/>
    </location>
</feature>
<evidence type="ECO:0000313" key="3">
    <source>
        <dbReference type="EMBL" id="AVO37350.2"/>
    </source>
</evidence>
<dbReference type="Gene3D" id="2.40.128.520">
    <property type="match status" value="1"/>
</dbReference>
<reference evidence="4" key="1">
    <citation type="submission" date="2018-03" db="EMBL/GenBank/DDBJ databases">
        <title>Genomic analysis of the strain SH-1 isolated from shrimp intestine.</title>
        <authorList>
            <person name="Kim Y.-S."/>
            <person name="Kim S.-E."/>
            <person name="Kim K.-H."/>
        </authorList>
    </citation>
    <scope>NUCLEOTIDE SEQUENCE [LARGE SCALE GENOMIC DNA]</scope>
    <source>
        <strain evidence="4">SH-1</strain>
    </source>
</reference>
<accession>A0A2S0MN99</accession>
<dbReference type="PANTHER" id="PTHR36919">
    <property type="entry name" value="BLR1215 PROTEIN"/>
    <property type="match status" value="1"/>
</dbReference>
<keyword evidence="1" id="KW-0472">Membrane</keyword>
<evidence type="ECO:0000256" key="1">
    <source>
        <dbReference type="SAM" id="Phobius"/>
    </source>
</evidence>
<dbReference type="PANTHER" id="PTHR36919:SF2">
    <property type="entry name" value="BLL6627 PROTEIN"/>
    <property type="match status" value="1"/>
</dbReference>
<organism evidence="3 4">
    <name type="scientific">Pukyongiella litopenaei</name>
    <dbReference type="NCBI Taxonomy" id="2605946"/>
    <lineage>
        <taxon>Bacteria</taxon>
        <taxon>Pseudomonadati</taxon>
        <taxon>Pseudomonadota</taxon>
        <taxon>Alphaproteobacteria</taxon>
        <taxon>Rhodobacterales</taxon>
        <taxon>Paracoccaceae</taxon>
        <taxon>Pukyongiella</taxon>
    </lineage>
</organism>
<dbReference type="AlphaFoldDB" id="A0A2S0MN99"/>
<evidence type="ECO:0000259" key="2">
    <source>
        <dbReference type="Pfam" id="PF09917"/>
    </source>
</evidence>
<gene>
    <name evidence="3" type="ORF">C6Y53_06255</name>
</gene>
<dbReference type="Pfam" id="PF09917">
    <property type="entry name" value="DUF2147"/>
    <property type="match status" value="1"/>
</dbReference>
<feature type="transmembrane region" description="Helical" evidence="1">
    <location>
        <begin position="48"/>
        <end position="66"/>
    </location>
</feature>
<name>A0A2S0MN99_9RHOB</name>
<dbReference type="Proteomes" id="UP000237655">
    <property type="component" value="Chromosome"/>
</dbReference>